<reference evidence="4" key="1">
    <citation type="submission" date="2021-06" db="EMBL/GenBank/DDBJ databases">
        <title>Paracoccus bacterium XHP0099 sp. nov., isolated from the surface waters of the Yellow Sea.</title>
        <authorList>
            <person name="Xue H."/>
            <person name="Zhang D."/>
        </authorList>
    </citation>
    <scope>NUCLEOTIDE SEQUENCE</scope>
    <source>
        <strain evidence="4">XHP0099</strain>
    </source>
</reference>
<gene>
    <name evidence="4" type="ORF">KNW02_18380</name>
</gene>
<dbReference type="Proteomes" id="UP001166191">
    <property type="component" value="Unassembled WGS sequence"/>
</dbReference>
<sequence>MRRLAFLVVAAGLPVAGFAQDAVIRIEAKRGQDAATEAATGWGERFDNVVTFPLARGWVAIGLGPLNPAEAEARMAELKQAGQIPADSFVAVPGGGVALSPVAAQPAPATDAAAPAAPEEAGAAPVAAPAAPPAPGTHIRLESLQSRAEAEAALQTWRQTFPEAGLWEMPGNWYAVTLGPMAEGTAQAWLAAFKASGNVPRDAFTSDAADLGQALDAGAAPDLPAPGEAAPMPPLDEVQRALRWAGYYDGEIDGKSGPQTREAIAAGVAALRLSPDGGAAMRGLIGQRGEWRTQMGLTALRDEATGLSLNAPMDRLQFDRAERALSIYAPKDGSGAALILFSQPGGQQELLDLSGLVTALGWVPQPQRSIERGHVLLEGANASHIGRAEGWVRDGRAEGFVLIWPADDPENQSRIAADMSDSFTRFAPAANDAAAAAAAPVQP</sequence>
<accession>A0ABS6APE8</accession>
<feature type="signal peptide" evidence="2">
    <location>
        <begin position="1"/>
        <end position="19"/>
    </location>
</feature>
<dbReference type="EMBL" id="JAHKNG010000053">
    <property type="protein sequence ID" value="MBU3032066.1"/>
    <property type="molecule type" value="Genomic_DNA"/>
</dbReference>
<name>A0ABS6APE8_9RHOB</name>
<keyword evidence="5" id="KW-1185">Reference proteome</keyword>
<dbReference type="InterPro" id="IPR002477">
    <property type="entry name" value="Peptidoglycan-bd-like"/>
</dbReference>
<dbReference type="RefSeq" id="WP_216034674.1">
    <property type="nucleotide sequence ID" value="NZ_JAHKNG010000053.1"/>
</dbReference>
<evidence type="ECO:0000259" key="3">
    <source>
        <dbReference type="Pfam" id="PF01471"/>
    </source>
</evidence>
<evidence type="ECO:0000256" key="1">
    <source>
        <dbReference type="SAM" id="MobiDB-lite"/>
    </source>
</evidence>
<feature type="chain" id="PRO_5047173121" evidence="2">
    <location>
        <begin position="20"/>
        <end position="443"/>
    </location>
</feature>
<feature type="compositionally biased region" description="Low complexity" evidence="1">
    <location>
        <begin position="110"/>
        <end position="129"/>
    </location>
</feature>
<proteinExistence type="predicted"/>
<organism evidence="4 5">
    <name type="scientific">Paracoccus marinaquae</name>
    <dbReference type="NCBI Taxonomy" id="2841926"/>
    <lineage>
        <taxon>Bacteria</taxon>
        <taxon>Pseudomonadati</taxon>
        <taxon>Pseudomonadota</taxon>
        <taxon>Alphaproteobacteria</taxon>
        <taxon>Rhodobacterales</taxon>
        <taxon>Paracoccaceae</taxon>
        <taxon>Paracoccus</taxon>
    </lineage>
</organism>
<feature type="region of interest" description="Disordered" evidence="1">
    <location>
        <begin position="110"/>
        <end position="137"/>
    </location>
</feature>
<evidence type="ECO:0000313" key="4">
    <source>
        <dbReference type="EMBL" id="MBU3032066.1"/>
    </source>
</evidence>
<dbReference type="Pfam" id="PF01471">
    <property type="entry name" value="PG_binding_1"/>
    <property type="match status" value="1"/>
</dbReference>
<feature type="domain" description="Peptidoglycan binding-like" evidence="3">
    <location>
        <begin position="236"/>
        <end position="277"/>
    </location>
</feature>
<keyword evidence="2" id="KW-0732">Signal</keyword>
<evidence type="ECO:0000256" key="2">
    <source>
        <dbReference type="SAM" id="SignalP"/>
    </source>
</evidence>
<protein>
    <submittedName>
        <fullName evidence="4">Peptidoglycan-binding protein</fullName>
    </submittedName>
</protein>
<comment type="caution">
    <text evidence="4">The sequence shown here is derived from an EMBL/GenBank/DDBJ whole genome shotgun (WGS) entry which is preliminary data.</text>
</comment>
<evidence type="ECO:0000313" key="5">
    <source>
        <dbReference type="Proteomes" id="UP001166191"/>
    </source>
</evidence>